<dbReference type="NCBIfam" id="TIGR02001">
    <property type="entry name" value="gcw_chp"/>
    <property type="match status" value="1"/>
</dbReference>
<keyword evidence="1" id="KW-0732">Signal</keyword>
<protein>
    <recommendedName>
        <fullName evidence="4">Porin</fullName>
    </recommendedName>
</protein>
<dbReference type="AlphaFoldDB" id="A0A9X0XCM9"/>
<dbReference type="Pfam" id="PF09694">
    <property type="entry name" value="Gcw_chp"/>
    <property type="match status" value="1"/>
</dbReference>
<evidence type="ECO:0000313" key="3">
    <source>
        <dbReference type="Proteomes" id="UP000643207"/>
    </source>
</evidence>
<proteinExistence type="predicted"/>
<evidence type="ECO:0008006" key="4">
    <source>
        <dbReference type="Google" id="ProtNLM"/>
    </source>
</evidence>
<sequence>MKLNAIALAAVLAATSFGAQAEAKSDWTVTGNAGLFTDYRFRGISQTDKKPAFQGGFDVGHSSGFYLGNWNSNIDSEFFGGANLELDFYGGYKGAVGDISYDIGLLHYMYPNSDRSLAEKVKNTEVYFGASYSIVSAKLYYPLGDFFSAEDNVGGGNAGGSYYLDLSTAYDLGGGWGLSGHIGYQKLKGAAKLAEIDGTVTSSYVDWKLGVTYALPNGFVAGLAYIDTNRDYAGVGGTKISGSTAVLSLSKTF</sequence>
<comment type="caution">
    <text evidence="2">The sequence shown here is derived from an EMBL/GenBank/DDBJ whole genome shotgun (WGS) entry which is preliminary data.</text>
</comment>
<accession>A0A9X0XCM9</accession>
<name>A0A9X0XCM9_9BURK</name>
<dbReference type="Proteomes" id="UP000643207">
    <property type="component" value="Unassembled WGS sequence"/>
</dbReference>
<keyword evidence="3" id="KW-1185">Reference proteome</keyword>
<feature type="chain" id="PRO_5040785873" description="Porin" evidence="1">
    <location>
        <begin position="22"/>
        <end position="253"/>
    </location>
</feature>
<feature type="signal peptide" evidence="1">
    <location>
        <begin position="1"/>
        <end position="21"/>
    </location>
</feature>
<dbReference type="EMBL" id="JAERRA010000001">
    <property type="protein sequence ID" value="MBL0718493.1"/>
    <property type="molecule type" value="Genomic_DNA"/>
</dbReference>
<dbReference type="RefSeq" id="WP_201823200.1">
    <property type="nucleotide sequence ID" value="NZ_JAERRA010000001.1"/>
</dbReference>
<evidence type="ECO:0000256" key="1">
    <source>
        <dbReference type="SAM" id="SignalP"/>
    </source>
</evidence>
<reference evidence="2 3" key="1">
    <citation type="submission" date="2021-01" db="EMBL/GenBank/DDBJ databases">
        <title>Piscinibacter sp. Jin2 Genome sequencing and assembly.</title>
        <authorList>
            <person name="Kim I."/>
        </authorList>
    </citation>
    <scope>NUCLEOTIDE SEQUENCE [LARGE SCALE GENOMIC DNA]</scope>
    <source>
        <strain evidence="2 3">Jin2</strain>
    </source>
</reference>
<organism evidence="2 3">
    <name type="scientific">Aquariibacter lacus</name>
    <dbReference type="NCBI Taxonomy" id="2801332"/>
    <lineage>
        <taxon>Bacteria</taxon>
        <taxon>Pseudomonadati</taxon>
        <taxon>Pseudomonadota</taxon>
        <taxon>Betaproteobacteria</taxon>
        <taxon>Burkholderiales</taxon>
        <taxon>Sphaerotilaceae</taxon>
        <taxon>Aquariibacter</taxon>
    </lineage>
</organism>
<dbReference type="InterPro" id="IPR010239">
    <property type="entry name" value="CHP02001"/>
</dbReference>
<gene>
    <name evidence="2" type="ORF">JI742_01200</name>
</gene>
<evidence type="ECO:0000313" key="2">
    <source>
        <dbReference type="EMBL" id="MBL0718493.1"/>
    </source>
</evidence>